<feature type="compositionally biased region" description="Acidic residues" evidence="1">
    <location>
        <begin position="460"/>
        <end position="470"/>
    </location>
</feature>
<dbReference type="EMBL" id="FX115507">
    <property type="protein sequence ID" value="BAJ77610.1"/>
    <property type="molecule type" value="mRNA"/>
</dbReference>
<organism evidence="3">
    <name type="scientific">Cryptosporidium parvum</name>
    <dbReference type="NCBI Taxonomy" id="5807"/>
    <lineage>
        <taxon>Eukaryota</taxon>
        <taxon>Sar</taxon>
        <taxon>Alveolata</taxon>
        <taxon>Apicomplexa</taxon>
        <taxon>Conoidasida</taxon>
        <taxon>Coccidia</taxon>
        <taxon>Eucoccidiorida</taxon>
        <taxon>Eimeriorina</taxon>
        <taxon>Cryptosporidiidae</taxon>
        <taxon>Cryptosporidium</taxon>
    </lineage>
</organism>
<proteinExistence type="evidence at transcript level"/>
<dbReference type="SUPFAM" id="SSF52087">
    <property type="entry name" value="CRAL/TRIO domain"/>
    <property type="match status" value="1"/>
</dbReference>
<feature type="compositionally biased region" description="Acidic residues" evidence="1">
    <location>
        <begin position="427"/>
        <end position="452"/>
    </location>
</feature>
<reference evidence="3" key="1">
    <citation type="submission" date="2011-02" db="EMBL/GenBank/DDBJ databases">
        <title>Construction and analysis of full-length cDNA library of Cryptosporidium parvum.</title>
        <authorList>
            <person name="Yamagishi J."/>
            <person name="Wakaguri H."/>
            <person name="Sugano S."/>
            <person name="Kawano S."/>
            <person name="Fujisaki K."/>
            <person name="Sugimoto C."/>
            <person name="Watanabe J."/>
            <person name="Suzuki Y."/>
            <person name="Kimata I."/>
            <person name="Xuan X."/>
        </authorList>
    </citation>
    <scope>NUCLEOTIDE SEQUENCE</scope>
    <source>
        <strain evidence="3">HNJ-1</strain>
    </source>
</reference>
<sequence length="470" mass="53639">MLLRNTGYYMDSDAEVDPSYYEAIIEATQDKVFNSYEETRFIFYLGDDVLQRPVIMLVSCFLPPTVDELDKAMRYAVHYTKEFVRTEFIIIQCLTRTNILSDGSSNFLQQFYSLLPTEYKKNLKKVIMFHYGVSNRALLTITSSYMSPRFMRKLEYADSIRELYRFIPDISEEELLNRLPFIVKHDDAELLGLEAPALLSMSLLEQCICNGYNVPGYGKIPAVIVDFVQKLSKPDIVIIPNLFSLQTSADKLTSIIGEVDSGVPFRSADSDPSTLVSAFKLILNSLDEPLLGSETFHSIVRQCKSSGTHELAHSFYINFLKETISKLPDSSKLVIKFLVDFLHFVSTKSSINNMTAHKIAEILSPAFCRPNSMKNITMFQSIPPCVECITVLISDCQSIFNNILPDINSFDHLREVKENLRKKQLEEAEEEEEAEEVEGEEEEEEEEEEEGQPELLGTEDKDEVESEENN</sequence>
<dbReference type="Proteomes" id="UP000593906">
    <property type="component" value="Chromosome 4"/>
</dbReference>
<feature type="region of interest" description="Disordered" evidence="1">
    <location>
        <begin position="424"/>
        <end position="470"/>
    </location>
</feature>
<dbReference type="PANTHER" id="PTHR45808:SF2">
    <property type="entry name" value="RHO GTPASE-ACTIVATING PROTEIN 68F"/>
    <property type="match status" value="1"/>
</dbReference>
<dbReference type="SMART" id="SM00324">
    <property type="entry name" value="RhoGAP"/>
    <property type="match status" value="1"/>
</dbReference>
<dbReference type="Gene3D" id="1.10.555.10">
    <property type="entry name" value="Rho GTPase activation protein"/>
    <property type="match status" value="1"/>
</dbReference>
<dbReference type="InterPro" id="IPR001251">
    <property type="entry name" value="CRAL-TRIO_dom"/>
</dbReference>
<dbReference type="CDD" id="cd00159">
    <property type="entry name" value="RhoGAP"/>
    <property type="match status" value="1"/>
</dbReference>
<dbReference type="EMBL" id="FX115981">
    <property type="protein sequence ID" value="BAJ78084.1"/>
    <property type="molecule type" value="mRNA"/>
</dbReference>
<dbReference type="SUPFAM" id="SSF48350">
    <property type="entry name" value="GTPase activation domain, GAP"/>
    <property type="match status" value="1"/>
</dbReference>
<dbReference type="AlphaFoldDB" id="F0X4T9"/>
<dbReference type="Gene3D" id="3.40.525.10">
    <property type="entry name" value="CRAL-TRIO lipid binding domain"/>
    <property type="match status" value="1"/>
</dbReference>
<gene>
    <name evidence="3" type="primary">cgd4_2980</name>
    <name evidence="4" type="ORF">CPATCC_001749</name>
</gene>
<evidence type="ECO:0000313" key="3">
    <source>
        <dbReference type="EMBL" id="BAJ77610.1"/>
    </source>
</evidence>
<dbReference type="InterPro" id="IPR000198">
    <property type="entry name" value="RhoGAP_dom"/>
</dbReference>
<dbReference type="InterPro" id="IPR008936">
    <property type="entry name" value="Rho_GTPase_activation_prot"/>
</dbReference>
<reference evidence="4 5" key="2">
    <citation type="submission" date="2019-09" db="EMBL/GenBank/DDBJ databases">
        <title>Consistent, comparative and evidence-based genome assembly and annotation for Cryptosporidium parvum, C. hominis and C. tyzzeri.</title>
        <authorList>
            <person name="Baptista R.P."/>
            <person name="Li Y."/>
            <person name="Sateriale A."/>
            <person name="Ansell B."/>
            <person name="Jex A."/>
            <person name="Sanders M."/>
            <person name="Brooks K."/>
            <person name="Tracey A."/>
            <person name="Berriman M."/>
            <person name="Striepen B."/>
            <person name="Cotton J.A."/>
            <person name="Kissinger J.C."/>
        </authorList>
    </citation>
    <scope>NUCLEOTIDE SEQUENCE [LARGE SCALE GENOMIC DNA]</scope>
    <source>
        <strain evidence="4 5">IOWA-ATCC</strain>
    </source>
</reference>
<dbReference type="PROSITE" id="PS50238">
    <property type="entry name" value="RHOGAP"/>
    <property type="match status" value="1"/>
</dbReference>
<evidence type="ECO:0000256" key="1">
    <source>
        <dbReference type="SAM" id="MobiDB-lite"/>
    </source>
</evidence>
<accession>F0X4T9</accession>
<evidence type="ECO:0000259" key="2">
    <source>
        <dbReference type="PROSITE" id="PS50238"/>
    </source>
</evidence>
<dbReference type="CDD" id="cd00170">
    <property type="entry name" value="SEC14"/>
    <property type="match status" value="1"/>
</dbReference>
<dbReference type="EMBL" id="CP044419">
    <property type="protein sequence ID" value="QOY42142.1"/>
    <property type="molecule type" value="Genomic_DNA"/>
</dbReference>
<feature type="domain" description="Rho-GAP" evidence="2">
    <location>
        <begin position="201"/>
        <end position="400"/>
    </location>
</feature>
<dbReference type="Pfam" id="PF00620">
    <property type="entry name" value="RhoGAP"/>
    <property type="match status" value="1"/>
</dbReference>
<evidence type="ECO:0000313" key="5">
    <source>
        <dbReference type="Proteomes" id="UP000593906"/>
    </source>
</evidence>
<dbReference type="InterPro" id="IPR036865">
    <property type="entry name" value="CRAL-TRIO_dom_sf"/>
</dbReference>
<dbReference type="Pfam" id="PF13716">
    <property type="entry name" value="CRAL_TRIO_2"/>
    <property type="match status" value="1"/>
</dbReference>
<name>F0X4T9_CRYPV</name>
<evidence type="ECO:0000313" key="4">
    <source>
        <dbReference type="EMBL" id="QOY42142.1"/>
    </source>
</evidence>
<dbReference type="VEuPathDB" id="CryptoDB:cgd4_2980"/>
<dbReference type="GO" id="GO:0005737">
    <property type="term" value="C:cytoplasm"/>
    <property type="evidence" value="ECO:0007669"/>
    <property type="project" value="TreeGrafter"/>
</dbReference>
<dbReference type="GO" id="GO:0007264">
    <property type="term" value="P:small GTPase-mediated signal transduction"/>
    <property type="evidence" value="ECO:0007669"/>
    <property type="project" value="TreeGrafter"/>
</dbReference>
<dbReference type="GO" id="GO:0005096">
    <property type="term" value="F:GTPase activator activity"/>
    <property type="evidence" value="ECO:0007669"/>
    <property type="project" value="TreeGrafter"/>
</dbReference>
<dbReference type="PANTHER" id="PTHR45808">
    <property type="entry name" value="RHO GTPASE-ACTIVATING PROTEIN 68F"/>
    <property type="match status" value="1"/>
</dbReference>
<protein>
    <submittedName>
        <fullName evidence="3">Cgd4_2980 protein</fullName>
    </submittedName>
</protein>
<dbReference type="VEuPathDB" id="CryptoDB:CPATCC_0019650"/>